<protein>
    <submittedName>
        <fullName evidence="1">Uncharacterized protein</fullName>
    </submittedName>
</protein>
<dbReference type="RefSeq" id="WP_234529976.1">
    <property type="nucleotide sequence ID" value="NZ_CAKMAB010000001.1"/>
</dbReference>
<sequence length="72" mass="7758">MAQSKCLGCGGTRFEMVENSPTGSQYKLMFVQCASCGGVVGVMDYYNVGQQNEKIKEGLKKFAGAQGVRLDL</sequence>
<proteinExistence type="predicted"/>
<gene>
    <name evidence="1" type="ORF">PAECIP111894_00143</name>
</gene>
<reference evidence="1" key="1">
    <citation type="submission" date="2021-12" db="EMBL/GenBank/DDBJ databases">
        <authorList>
            <person name="Criscuolo A."/>
        </authorList>
    </citation>
    <scope>NUCLEOTIDE SEQUENCE</scope>
    <source>
        <strain evidence="1">CIP111894</strain>
    </source>
</reference>
<name>A0ABM9B682_9BACL</name>
<organism evidence="1 2">
    <name type="scientific">Paenibacillus pseudetheri</name>
    <dbReference type="NCBI Taxonomy" id="2897682"/>
    <lineage>
        <taxon>Bacteria</taxon>
        <taxon>Bacillati</taxon>
        <taxon>Bacillota</taxon>
        <taxon>Bacilli</taxon>
        <taxon>Bacillales</taxon>
        <taxon>Paenibacillaceae</taxon>
        <taxon>Paenibacillus</taxon>
    </lineage>
</organism>
<keyword evidence="2" id="KW-1185">Reference proteome</keyword>
<comment type="caution">
    <text evidence="1">The sequence shown here is derived from an EMBL/GenBank/DDBJ whole genome shotgun (WGS) entry which is preliminary data.</text>
</comment>
<evidence type="ECO:0000313" key="1">
    <source>
        <dbReference type="EMBL" id="CAH1053998.1"/>
    </source>
</evidence>
<dbReference type="EMBL" id="CAKMAB010000001">
    <property type="protein sequence ID" value="CAH1053998.1"/>
    <property type="molecule type" value="Genomic_DNA"/>
</dbReference>
<accession>A0ABM9B682</accession>
<evidence type="ECO:0000313" key="2">
    <source>
        <dbReference type="Proteomes" id="UP000838749"/>
    </source>
</evidence>
<dbReference type="Proteomes" id="UP000838749">
    <property type="component" value="Unassembled WGS sequence"/>
</dbReference>